<accession>A0A8H6D8V8</accession>
<feature type="non-terminal residue" evidence="1">
    <location>
        <position position="1"/>
    </location>
</feature>
<protein>
    <submittedName>
        <fullName evidence="1">Uncharacterized protein</fullName>
    </submittedName>
</protein>
<sequence>NMPENEERTFYLYSDGYSPQELGLGHLVFGTYTRPTRGRQCSMELLRWLSRSEAELKTWANVQLRSNCCYSSISLRGFGISATAIDLVNAGVSVNQDTQHAVTSERCRRITLKHPQQFLSEKVLTVDSTRETVQEWLSISTHEHVLKKLTPLGWWPKIWMLTGIYEFEECTSFTWSKKNVSAEAGVAAEIMALLNVPLGASIDFVKGQGLYSKQTFPGKSIWAAEYQLVDAKFFRVRSNEKDKRGTPLQLPLRLRAIFSIGVFRESDGQHADGAQTEKTKPDNMAMLGLADEISSGQGDASEAEEVFWEQFAEVEEEWLQDGLDIDE</sequence>
<evidence type="ECO:0000313" key="2">
    <source>
        <dbReference type="Proteomes" id="UP000544331"/>
    </source>
</evidence>
<gene>
    <name evidence="1" type="ORF">FMUND_10603</name>
</gene>
<reference evidence="1 2" key="1">
    <citation type="submission" date="2020-05" db="EMBL/GenBank/DDBJ databases">
        <title>Identification and distribution of gene clusters putatively required for synthesis of sphingolipid metabolism inhibitors in phylogenetically diverse species of the filamentous fungus Fusarium.</title>
        <authorList>
            <person name="Kim H.-S."/>
            <person name="Busman M."/>
            <person name="Brown D.W."/>
            <person name="Divon H."/>
            <person name="Uhlig S."/>
            <person name="Proctor R.H."/>
        </authorList>
    </citation>
    <scope>NUCLEOTIDE SEQUENCE [LARGE SCALE GENOMIC DNA]</scope>
    <source>
        <strain evidence="1 2">NRRL 66235</strain>
    </source>
</reference>
<dbReference type="Proteomes" id="UP000544331">
    <property type="component" value="Unassembled WGS sequence"/>
</dbReference>
<proteinExistence type="predicted"/>
<organism evidence="1 2">
    <name type="scientific">Fusarium mundagurra</name>
    <dbReference type="NCBI Taxonomy" id="1567541"/>
    <lineage>
        <taxon>Eukaryota</taxon>
        <taxon>Fungi</taxon>
        <taxon>Dikarya</taxon>
        <taxon>Ascomycota</taxon>
        <taxon>Pezizomycotina</taxon>
        <taxon>Sordariomycetes</taxon>
        <taxon>Hypocreomycetidae</taxon>
        <taxon>Hypocreales</taxon>
        <taxon>Nectriaceae</taxon>
        <taxon>Fusarium</taxon>
        <taxon>Fusarium fujikuroi species complex</taxon>
    </lineage>
</organism>
<dbReference type="AlphaFoldDB" id="A0A8H6D8V8"/>
<dbReference type="EMBL" id="JAAOAN010000391">
    <property type="protein sequence ID" value="KAF5708418.1"/>
    <property type="molecule type" value="Genomic_DNA"/>
</dbReference>
<keyword evidence="2" id="KW-1185">Reference proteome</keyword>
<dbReference type="OrthoDB" id="5084940at2759"/>
<comment type="caution">
    <text evidence="1">The sequence shown here is derived from an EMBL/GenBank/DDBJ whole genome shotgun (WGS) entry which is preliminary data.</text>
</comment>
<name>A0A8H6D8V8_9HYPO</name>
<evidence type="ECO:0000313" key="1">
    <source>
        <dbReference type="EMBL" id="KAF5708418.1"/>
    </source>
</evidence>